<keyword evidence="1" id="KW-0238">DNA-binding</keyword>
<dbReference type="OrthoDB" id="10047893at2759"/>
<keyword evidence="4" id="KW-1185">Reference proteome</keyword>
<dbReference type="Proteomes" id="UP000078046">
    <property type="component" value="Unassembled WGS sequence"/>
</dbReference>
<name>A0A177APV8_9BILA</name>
<dbReference type="Gene3D" id="1.10.10.60">
    <property type="entry name" value="Homeodomain-like"/>
    <property type="match status" value="1"/>
</dbReference>
<dbReference type="InterPro" id="IPR009057">
    <property type="entry name" value="Homeodomain-like_sf"/>
</dbReference>
<evidence type="ECO:0000313" key="3">
    <source>
        <dbReference type="EMBL" id="OAF64018.1"/>
    </source>
</evidence>
<dbReference type="GO" id="GO:0003677">
    <property type="term" value="F:DNA binding"/>
    <property type="evidence" value="ECO:0007669"/>
    <property type="project" value="UniProtKB-KW"/>
</dbReference>
<protein>
    <recommendedName>
        <fullName evidence="2">HTH CENPB-type domain-containing protein</fullName>
    </recommendedName>
</protein>
<dbReference type="SUPFAM" id="SSF46689">
    <property type="entry name" value="Homeodomain-like"/>
    <property type="match status" value="1"/>
</dbReference>
<dbReference type="EMBL" id="LWCA01002220">
    <property type="protein sequence ID" value="OAF64018.1"/>
    <property type="molecule type" value="Genomic_DNA"/>
</dbReference>
<dbReference type="Pfam" id="PF03221">
    <property type="entry name" value="HTH_Tnp_Tc5"/>
    <property type="match status" value="1"/>
</dbReference>
<evidence type="ECO:0000313" key="4">
    <source>
        <dbReference type="Proteomes" id="UP000078046"/>
    </source>
</evidence>
<gene>
    <name evidence="3" type="ORF">A3Q56_08274</name>
</gene>
<comment type="caution">
    <text evidence="3">The sequence shown here is derived from an EMBL/GenBank/DDBJ whole genome shotgun (WGS) entry which is preliminary data.</text>
</comment>
<dbReference type="InterPro" id="IPR006600">
    <property type="entry name" value="HTH_CenpB_DNA-bd_dom"/>
</dbReference>
<evidence type="ECO:0000259" key="2">
    <source>
        <dbReference type="Pfam" id="PF03221"/>
    </source>
</evidence>
<reference evidence="3 4" key="1">
    <citation type="submission" date="2016-04" db="EMBL/GenBank/DDBJ databases">
        <title>The genome of Intoshia linei affirms orthonectids as highly simplified spiralians.</title>
        <authorList>
            <person name="Mikhailov K.V."/>
            <person name="Slusarev G.S."/>
            <person name="Nikitin M.A."/>
            <person name="Logacheva M.D."/>
            <person name="Penin A."/>
            <person name="Aleoshin V."/>
            <person name="Panchin Y.V."/>
        </authorList>
    </citation>
    <scope>NUCLEOTIDE SEQUENCE [LARGE SCALE GENOMIC DNA]</scope>
    <source>
        <strain evidence="3">Intl2013</strain>
        <tissue evidence="3">Whole animal</tissue>
    </source>
</reference>
<accession>A0A177APV8</accession>
<organism evidence="3 4">
    <name type="scientific">Intoshia linei</name>
    <dbReference type="NCBI Taxonomy" id="1819745"/>
    <lineage>
        <taxon>Eukaryota</taxon>
        <taxon>Metazoa</taxon>
        <taxon>Spiralia</taxon>
        <taxon>Lophotrochozoa</taxon>
        <taxon>Mesozoa</taxon>
        <taxon>Orthonectida</taxon>
        <taxon>Rhopaluridae</taxon>
        <taxon>Intoshia</taxon>
    </lineage>
</organism>
<feature type="domain" description="HTH CENPB-type" evidence="2">
    <location>
        <begin position="20"/>
        <end position="61"/>
    </location>
</feature>
<proteinExistence type="predicted"/>
<sequence length="62" mass="7009">MPKRKPKKKVKKGVFVNTAKAILEWLRLCIENNTPVSGKILRNKALIFGKKLGIDSFKVSKV</sequence>
<dbReference type="AlphaFoldDB" id="A0A177APV8"/>
<evidence type="ECO:0000256" key="1">
    <source>
        <dbReference type="ARBA" id="ARBA00023125"/>
    </source>
</evidence>